<accession>A0A178KMG7</accession>
<evidence type="ECO:0000256" key="1">
    <source>
        <dbReference type="ARBA" id="ARBA00023002"/>
    </source>
</evidence>
<organism evidence="3 4">
    <name type="scientific">Photobacterium jeanii</name>
    <dbReference type="NCBI Taxonomy" id="858640"/>
    <lineage>
        <taxon>Bacteria</taxon>
        <taxon>Pseudomonadati</taxon>
        <taxon>Pseudomonadota</taxon>
        <taxon>Gammaproteobacteria</taxon>
        <taxon>Vibrionales</taxon>
        <taxon>Vibrionaceae</taxon>
        <taxon>Photobacterium</taxon>
    </lineage>
</organism>
<dbReference type="InterPro" id="IPR032710">
    <property type="entry name" value="NTF2-like_dom_sf"/>
</dbReference>
<dbReference type="Gene3D" id="3.40.50.360">
    <property type="match status" value="1"/>
</dbReference>
<dbReference type="EMBL" id="LVHF01000012">
    <property type="protein sequence ID" value="OAN17873.1"/>
    <property type="molecule type" value="Genomic_DNA"/>
</dbReference>
<proteinExistence type="predicted"/>
<dbReference type="PANTHER" id="PTHR47307:SF1">
    <property type="entry name" value="GLUTATHIONE-REGULATED POTASSIUM-EFFLUX SYSTEM ANCILLARY PROTEIN KEFG"/>
    <property type="match status" value="1"/>
</dbReference>
<keyword evidence="1" id="KW-0560">Oxidoreductase</keyword>
<dbReference type="InterPro" id="IPR029039">
    <property type="entry name" value="Flavoprotein-like_sf"/>
</dbReference>
<evidence type="ECO:0000313" key="4">
    <source>
        <dbReference type="Proteomes" id="UP000078503"/>
    </source>
</evidence>
<dbReference type="Proteomes" id="UP000078503">
    <property type="component" value="Unassembled WGS sequence"/>
</dbReference>
<dbReference type="AlphaFoldDB" id="A0A178KMG7"/>
<dbReference type="PANTHER" id="PTHR47307">
    <property type="entry name" value="GLUTATHIONE-REGULATED POTASSIUM-EFFLUX SYSTEM ANCILLARY PROTEIN KEFG"/>
    <property type="match status" value="1"/>
</dbReference>
<keyword evidence="4" id="KW-1185">Reference proteome</keyword>
<dbReference type="SUPFAM" id="SSF54427">
    <property type="entry name" value="NTF2-like"/>
    <property type="match status" value="1"/>
</dbReference>
<evidence type="ECO:0000259" key="2">
    <source>
        <dbReference type="Pfam" id="PF02525"/>
    </source>
</evidence>
<gene>
    <name evidence="3" type="ORF">A3K86_02850</name>
</gene>
<dbReference type="SUPFAM" id="SSF52218">
    <property type="entry name" value="Flavoproteins"/>
    <property type="match status" value="1"/>
</dbReference>
<dbReference type="Pfam" id="PF02525">
    <property type="entry name" value="Flavodoxin_2"/>
    <property type="match status" value="1"/>
</dbReference>
<sequence length="318" mass="36754">MSKTIVISGHPNLEASFTNTVILDGLQTQLDDVSVRRLDRLYPDYQIDVEAEQAALLEADVIVLQFPFYWYSVPALLKKWVDDVMSFNFAYGPEGNKLKGKDFFLSFTIGGPEESYDPQGYNHFTIEQFIYPLQQTAYLAGMNYHKPVYTHRMVYIPGVYNELDEVQARARAHTDRLVSEIRRVTESDERLLRNFVHQWFAKFDVLSDDEKYFTQFLASDAVLSTPEGNFKGHEGFSEWYSNLKATFKSGCEHLVEQFTMKPSEQGYQLELRVRLKAETFMESVFKGETIDLNVNETWLVSTSDGEIKIQDYQVVPMS</sequence>
<dbReference type="OrthoDB" id="9798454at2"/>
<dbReference type="GO" id="GO:0003955">
    <property type="term" value="F:NAD(P)H dehydrogenase (quinone) activity"/>
    <property type="evidence" value="ECO:0007669"/>
    <property type="project" value="TreeGrafter"/>
</dbReference>
<comment type="caution">
    <text evidence="3">The sequence shown here is derived from an EMBL/GenBank/DDBJ whole genome shotgun (WGS) entry which is preliminary data.</text>
</comment>
<dbReference type="GO" id="GO:0010181">
    <property type="term" value="F:FMN binding"/>
    <property type="evidence" value="ECO:0007669"/>
    <property type="project" value="TreeGrafter"/>
</dbReference>
<dbReference type="RefSeq" id="WP_068327394.1">
    <property type="nucleotide sequence ID" value="NZ_LVHF01000012.1"/>
</dbReference>
<name>A0A178KMG7_9GAMM</name>
<dbReference type="InterPro" id="IPR003680">
    <property type="entry name" value="Flavodoxin_fold"/>
</dbReference>
<dbReference type="STRING" id="858640.A3K86_02850"/>
<dbReference type="GO" id="GO:0009055">
    <property type="term" value="F:electron transfer activity"/>
    <property type="evidence" value="ECO:0007669"/>
    <property type="project" value="TreeGrafter"/>
</dbReference>
<feature type="domain" description="Flavodoxin-like fold" evidence="2">
    <location>
        <begin position="3"/>
        <end position="172"/>
    </location>
</feature>
<protein>
    <submittedName>
        <fullName evidence="3">FMN reductase</fullName>
    </submittedName>
</protein>
<evidence type="ECO:0000313" key="3">
    <source>
        <dbReference type="EMBL" id="OAN17873.1"/>
    </source>
</evidence>
<reference evidence="3 4" key="1">
    <citation type="submission" date="2016-03" db="EMBL/GenBank/DDBJ databases">
        <title>Photobacterium proteolyticum sp. nov. a protease producing bacterium isolated from ocean sediments of Laizhou Bay.</title>
        <authorList>
            <person name="Li Y."/>
        </authorList>
    </citation>
    <scope>NUCLEOTIDE SEQUENCE [LARGE SCALE GENOMIC DNA]</scope>
    <source>
        <strain evidence="3 4">R-40508</strain>
    </source>
</reference>
<dbReference type="InterPro" id="IPR046980">
    <property type="entry name" value="KefG/KefF"/>
</dbReference>